<protein>
    <submittedName>
        <fullName evidence="5">Sortilin-like</fullName>
    </submittedName>
</protein>
<evidence type="ECO:0000313" key="4">
    <source>
        <dbReference type="Proteomes" id="UP000694888"/>
    </source>
</evidence>
<organism evidence="4 5">
    <name type="scientific">Aplysia californica</name>
    <name type="common">California sea hare</name>
    <dbReference type="NCBI Taxonomy" id="6500"/>
    <lineage>
        <taxon>Eukaryota</taxon>
        <taxon>Metazoa</taxon>
        <taxon>Spiralia</taxon>
        <taxon>Lophotrochozoa</taxon>
        <taxon>Mollusca</taxon>
        <taxon>Gastropoda</taxon>
        <taxon>Heterobranchia</taxon>
        <taxon>Euthyneura</taxon>
        <taxon>Tectipleura</taxon>
        <taxon>Aplysiida</taxon>
        <taxon>Aplysioidea</taxon>
        <taxon>Aplysiidae</taxon>
        <taxon>Aplysia</taxon>
    </lineage>
</organism>
<sequence>MVTLKETCTCTEEDYECDFGFYRPTGSTTCRRQPDIKAEELDICENGKLIKLETVGYRLVPGTKCKPGKFQPKSLTITEEGICGEGSKAPIAGDMEPVDEGMATTKVVVVSIVMVMLVVMVIVGGFFGYKLVLLRRHKVVYRYSMLNQSDNRDDEFENALVSHDTLYKESSDEEVEQENRSPQHQPSKWLPGEAKPKLKSYHDDSDDDMLN</sequence>
<evidence type="ECO:0000256" key="1">
    <source>
        <dbReference type="SAM" id="MobiDB-lite"/>
    </source>
</evidence>
<feature type="region of interest" description="Disordered" evidence="1">
    <location>
        <begin position="167"/>
        <end position="211"/>
    </location>
</feature>
<name>A0ABM1W2W4_APLCA</name>
<dbReference type="PANTHER" id="PTHR12106:SF23">
    <property type="entry name" value="SORTILIN"/>
    <property type="match status" value="1"/>
</dbReference>
<keyword evidence="2" id="KW-1133">Transmembrane helix</keyword>
<dbReference type="PANTHER" id="PTHR12106">
    <property type="entry name" value="SORTILIN RELATED"/>
    <property type="match status" value="1"/>
</dbReference>
<evidence type="ECO:0000313" key="5">
    <source>
        <dbReference type="RefSeq" id="XP_035829007.1"/>
    </source>
</evidence>
<evidence type="ECO:0000259" key="3">
    <source>
        <dbReference type="Pfam" id="PF15901"/>
    </source>
</evidence>
<reference evidence="5" key="1">
    <citation type="submission" date="2025-08" db="UniProtKB">
        <authorList>
            <consortium name="RefSeq"/>
        </authorList>
    </citation>
    <scope>IDENTIFICATION</scope>
</reference>
<accession>A0ABM1W2W4</accession>
<dbReference type="Proteomes" id="UP000694888">
    <property type="component" value="Unplaced"/>
</dbReference>
<evidence type="ECO:0000256" key="2">
    <source>
        <dbReference type="SAM" id="Phobius"/>
    </source>
</evidence>
<gene>
    <name evidence="5" type="primary">LOC118478818</name>
</gene>
<feature type="compositionally biased region" description="Basic and acidic residues" evidence="1">
    <location>
        <begin position="194"/>
        <end position="203"/>
    </location>
</feature>
<dbReference type="Pfam" id="PF15901">
    <property type="entry name" value="Sortilin_C"/>
    <property type="match status" value="1"/>
</dbReference>
<keyword evidence="2" id="KW-0472">Membrane</keyword>
<keyword evidence="2" id="KW-0812">Transmembrane</keyword>
<proteinExistence type="predicted"/>
<dbReference type="InterPro" id="IPR050310">
    <property type="entry name" value="VPS10-sortilin"/>
</dbReference>
<feature type="transmembrane region" description="Helical" evidence="2">
    <location>
        <begin position="107"/>
        <end position="129"/>
    </location>
</feature>
<dbReference type="InterPro" id="IPR031777">
    <property type="entry name" value="Sortilin_C"/>
</dbReference>
<dbReference type="Gene3D" id="3.30.60.270">
    <property type="match status" value="1"/>
</dbReference>
<dbReference type="RefSeq" id="XP_035829007.1">
    <property type="nucleotide sequence ID" value="XM_035973114.1"/>
</dbReference>
<feature type="domain" description="Sortilin C-terminal" evidence="3">
    <location>
        <begin position="5"/>
        <end position="70"/>
    </location>
</feature>
<dbReference type="GeneID" id="118478818"/>
<keyword evidence="4" id="KW-1185">Reference proteome</keyword>